<reference evidence="1" key="1">
    <citation type="journal article" date="2019" name="Environ. Microbiol.">
        <title>Fungal ecological strategies reflected in gene transcription - a case study of two litter decomposers.</title>
        <authorList>
            <person name="Barbi F."/>
            <person name="Kohler A."/>
            <person name="Barry K."/>
            <person name="Baskaran P."/>
            <person name="Daum C."/>
            <person name="Fauchery L."/>
            <person name="Ihrmark K."/>
            <person name="Kuo A."/>
            <person name="LaButti K."/>
            <person name="Lipzen A."/>
            <person name="Morin E."/>
            <person name="Grigoriev I.V."/>
            <person name="Henrissat B."/>
            <person name="Lindahl B."/>
            <person name="Martin F."/>
        </authorList>
    </citation>
    <scope>NUCLEOTIDE SEQUENCE</scope>
    <source>
        <strain evidence="1">JB14</strain>
    </source>
</reference>
<proteinExistence type="predicted"/>
<dbReference type="AlphaFoldDB" id="A0A6A4HQK6"/>
<dbReference type="Proteomes" id="UP000799118">
    <property type="component" value="Unassembled WGS sequence"/>
</dbReference>
<protein>
    <submittedName>
        <fullName evidence="1">Uncharacterized protein</fullName>
    </submittedName>
</protein>
<evidence type="ECO:0000313" key="2">
    <source>
        <dbReference type="Proteomes" id="UP000799118"/>
    </source>
</evidence>
<evidence type="ECO:0000313" key="1">
    <source>
        <dbReference type="EMBL" id="KAE9400030.1"/>
    </source>
</evidence>
<keyword evidence="2" id="KW-1185">Reference proteome</keyword>
<accession>A0A6A4HQK6</accession>
<gene>
    <name evidence="1" type="ORF">BT96DRAFT_674277</name>
</gene>
<name>A0A6A4HQK6_9AGAR</name>
<dbReference type="EMBL" id="ML769462">
    <property type="protein sequence ID" value="KAE9400030.1"/>
    <property type="molecule type" value="Genomic_DNA"/>
</dbReference>
<sequence length="121" mass="13823">MPIVLPGYFSIPVTEERHGWRGTACSRSCRCLQNTRALVYCDANAKDNRHTELFEREGRIFTAMECRVRESGQGDLLGSVASMSELKYERQGQNKLLGMYSLKHLCQICVVDSIRSLLHKR</sequence>
<organism evidence="1 2">
    <name type="scientific">Gymnopus androsaceus JB14</name>
    <dbReference type="NCBI Taxonomy" id="1447944"/>
    <lineage>
        <taxon>Eukaryota</taxon>
        <taxon>Fungi</taxon>
        <taxon>Dikarya</taxon>
        <taxon>Basidiomycota</taxon>
        <taxon>Agaricomycotina</taxon>
        <taxon>Agaricomycetes</taxon>
        <taxon>Agaricomycetidae</taxon>
        <taxon>Agaricales</taxon>
        <taxon>Marasmiineae</taxon>
        <taxon>Omphalotaceae</taxon>
        <taxon>Gymnopus</taxon>
    </lineage>
</organism>